<name>A0A7W9LAQ4_9ACTN</name>
<dbReference type="RefSeq" id="WP_185070428.1">
    <property type="nucleotide sequence ID" value="NZ_JACHMB010000001.1"/>
</dbReference>
<evidence type="ECO:0000313" key="1">
    <source>
        <dbReference type="EMBL" id="MBB5776879.1"/>
    </source>
</evidence>
<organism evidence="1 2">
    <name type="scientific">Nonomuraea jabiensis</name>
    <dbReference type="NCBI Taxonomy" id="882448"/>
    <lineage>
        <taxon>Bacteria</taxon>
        <taxon>Bacillati</taxon>
        <taxon>Actinomycetota</taxon>
        <taxon>Actinomycetes</taxon>
        <taxon>Streptosporangiales</taxon>
        <taxon>Streptosporangiaceae</taxon>
        <taxon>Nonomuraea</taxon>
    </lineage>
</organism>
<reference evidence="1 2" key="1">
    <citation type="submission" date="2020-08" db="EMBL/GenBank/DDBJ databases">
        <title>Sequencing the genomes of 1000 actinobacteria strains.</title>
        <authorList>
            <person name="Klenk H.-P."/>
        </authorList>
    </citation>
    <scope>NUCLEOTIDE SEQUENCE [LARGE SCALE GENOMIC DNA]</scope>
    <source>
        <strain evidence="1 2">DSM 45507</strain>
    </source>
</reference>
<evidence type="ECO:0000313" key="2">
    <source>
        <dbReference type="Proteomes" id="UP000579153"/>
    </source>
</evidence>
<gene>
    <name evidence="1" type="ORF">HD596_003635</name>
</gene>
<dbReference type="AlphaFoldDB" id="A0A7W9LAQ4"/>
<comment type="caution">
    <text evidence="1">The sequence shown here is derived from an EMBL/GenBank/DDBJ whole genome shotgun (WGS) entry which is preliminary data.</text>
</comment>
<accession>A0A7W9LAQ4</accession>
<dbReference type="Proteomes" id="UP000579153">
    <property type="component" value="Unassembled WGS sequence"/>
</dbReference>
<sequence>MSEHRETTGRCYACKRTFSFDPKEVVTFLIDPETHMPPGITFLGSLRPAKPEAVARSVDEPICPDCVTKAKQYSEEGGSGRSWDSWPPSSN</sequence>
<dbReference type="EMBL" id="JACHMB010000001">
    <property type="protein sequence ID" value="MBB5776879.1"/>
    <property type="molecule type" value="Genomic_DNA"/>
</dbReference>
<keyword evidence="2" id="KW-1185">Reference proteome</keyword>
<protein>
    <submittedName>
        <fullName evidence="1">Uncharacterized protein</fullName>
    </submittedName>
</protein>
<proteinExistence type="predicted"/>